<evidence type="ECO:0000256" key="1">
    <source>
        <dbReference type="ARBA" id="ARBA00004141"/>
    </source>
</evidence>
<feature type="transmembrane region" description="Helical" evidence="8">
    <location>
        <begin position="346"/>
        <end position="368"/>
    </location>
</feature>
<comment type="similarity">
    <text evidence="2 7">Belongs to the major facilitator superfamily. Sugar transporter (TC 2.A.1.1) family.</text>
</comment>
<dbReference type="InterPro" id="IPR020846">
    <property type="entry name" value="MFS_dom"/>
</dbReference>
<evidence type="ECO:0000256" key="3">
    <source>
        <dbReference type="ARBA" id="ARBA00022448"/>
    </source>
</evidence>
<dbReference type="PRINTS" id="PR00171">
    <property type="entry name" value="SUGRTRNSPORT"/>
</dbReference>
<dbReference type="Gene3D" id="1.20.1250.20">
    <property type="entry name" value="MFS general substrate transporter like domains"/>
    <property type="match status" value="2"/>
</dbReference>
<keyword evidence="11" id="KW-1185">Reference proteome</keyword>
<protein>
    <submittedName>
        <fullName evidence="10">Sugar porter family MFS transporter</fullName>
    </submittedName>
</protein>
<evidence type="ECO:0000256" key="6">
    <source>
        <dbReference type="ARBA" id="ARBA00023136"/>
    </source>
</evidence>
<dbReference type="InterPro" id="IPR036259">
    <property type="entry name" value="MFS_trans_sf"/>
</dbReference>
<evidence type="ECO:0000259" key="9">
    <source>
        <dbReference type="PROSITE" id="PS50850"/>
    </source>
</evidence>
<feature type="transmembrane region" description="Helical" evidence="8">
    <location>
        <begin position="319"/>
        <end position="339"/>
    </location>
</feature>
<evidence type="ECO:0000256" key="7">
    <source>
        <dbReference type="RuleBase" id="RU003346"/>
    </source>
</evidence>
<dbReference type="InterPro" id="IPR003663">
    <property type="entry name" value="Sugar/inositol_transpt"/>
</dbReference>
<feature type="transmembrane region" description="Helical" evidence="8">
    <location>
        <begin position="118"/>
        <end position="140"/>
    </location>
</feature>
<evidence type="ECO:0000313" key="10">
    <source>
        <dbReference type="EMBL" id="MBE1162018.1"/>
    </source>
</evidence>
<reference evidence="10 11" key="1">
    <citation type="submission" date="2020-09" db="EMBL/GenBank/DDBJ databases">
        <title>Dyella sp. 7MK23 isolated from forest soil.</title>
        <authorList>
            <person name="Fu J."/>
        </authorList>
    </citation>
    <scope>NUCLEOTIDE SEQUENCE [LARGE SCALE GENOMIC DNA]</scope>
    <source>
        <strain evidence="10 11">7MK23</strain>
    </source>
</reference>
<evidence type="ECO:0000256" key="5">
    <source>
        <dbReference type="ARBA" id="ARBA00022989"/>
    </source>
</evidence>
<feature type="transmembrane region" description="Helical" evidence="8">
    <location>
        <begin position="440"/>
        <end position="456"/>
    </location>
</feature>
<dbReference type="SUPFAM" id="SSF103473">
    <property type="entry name" value="MFS general substrate transporter"/>
    <property type="match status" value="1"/>
</dbReference>
<dbReference type="InterPro" id="IPR005828">
    <property type="entry name" value="MFS_sugar_transport-like"/>
</dbReference>
<keyword evidence="6 8" id="KW-0472">Membrane</keyword>
<dbReference type="InterPro" id="IPR005829">
    <property type="entry name" value="Sugar_transporter_CS"/>
</dbReference>
<accession>A0ABR9GD87</accession>
<feature type="transmembrane region" description="Helical" evidence="8">
    <location>
        <begin position="196"/>
        <end position="218"/>
    </location>
</feature>
<comment type="caution">
    <text evidence="10">The sequence shown here is derived from an EMBL/GenBank/DDBJ whole genome shotgun (WGS) entry which is preliminary data.</text>
</comment>
<dbReference type="InterPro" id="IPR050814">
    <property type="entry name" value="Myo-inositol_Transporter"/>
</dbReference>
<sequence>MPVQIASGAPGDAHAVHADSGLYIWLICLVAALGGLLFGYDWVVIGGAKLFYEAYFGIRDPAMSGWLMSAALAGCIAGAALAGMLADRYGRRIILIISAALFLLCAFGTAWANSTGVFAMFRIIGGLGIGLASSISPLYIAEVSPAAHRGRFVAINQFTIVVGVLLAQTVNLLIARPVPSGLDAQALLQTWNVQHGWRWMFLSGGVPAALFLVLAMAIPESPRWLSRRGRHDAAQRVLARIGGDVYARASLAAMRTVQHTAVDAGAAWRDLLSRRVRPVMVIGVVLAVFQQWCGINVIFNYAQDIFASAGFDINQGLRSIVATGSVNLLFTLLALTLVDRWGRRKLMLVGAGGLFAVYLLIGAAYAMHVLGLPVLLLVLAAIAIYATTLAPVTWVLLSEIFPDRIRAQAVALSVFWLWVACFVLTYTFPWLNAHLGPAGSFWLYGLICGAGFLFVLRRVPETAGVPLEVLEAQLERRAD</sequence>
<comment type="subcellular location">
    <subcellularLocation>
        <location evidence="1">Membrane</location>
        <topology evidence="1">Multi-pass membrane protein</topology>
    </subcellularLocation>
</comment>
<evidence type="ECO:0000256" key="4">
    <source>
        <dbReference type="ARBA" id="ARBA00022692"/>
    </source>
</evidence>
<feature type="transmembrane region" description="Helical" evidence="8">
    <location>
        <begin position="93"/>
        <end position="112"/>
    </location>
</feature>
<dbReference type="PROSITE" id="PS50850">
    <property type="entry name" value="MFS"/>
    <property type="match status" value="1"/>
</dbReference>
<dbReference type="Pfam" id="PF00083">
    <property type="entry name" value="Sugar_tr"/>
    <property type="match status" value="1"/>
</dbReference>
<dbReference type="PROSITE" id="PS00216">
    <property type="entry name" value="SUGAR_TRANSPORT_1"/>
    <property type="match status" value="2"/>
</dbReference>
<dbReference type="PROSITE" id="PS00217">
    <property type="entry name" value="SUGAR_TRANSPORT_2"/>
    <property type="match status" value="1"/>
</dbReference>
<evidence type="ECO:0000313" key="11">
    <source>
        <dbReference type="Proteomes" id="UP000651010"/>
    </source>
</evidence>
<gene>
    <name evidence="10" type="ORF">IGX34_16665</name>
</gene>
<evidence type="ECO:0000256" key="2">
    <source>
        <dbReference type="ARBA" id="ARBA00010992"/>
    </source>
</evidence>
<keyword evidence="3 7" id="KW-0813">Transport</keyword>
<dbReference type="EMBL" id="JACZZA010000011">
    <property type="protein sequence ID" value="MBE1162018.1"/>
    <property type="molecule type" value="Genomic_DNA"/>
</dbReference>
<feature type="transmembrane region" description="Helical" evidence="8">
    <location>
        <begin position="22"/>
        <end position="45"/>
    </location>
</feature>
<keyword evidence="4 8" id="KW-0812">Transmembrane</keyword>
<proteinExistence type="inferred from homology"/>
<feature type="transmembrane region" description="Helical" evidence="8">
    <location>
        <begin position="152"/>
        <end position="176"/>
    </location>
</feature>
<dbReference type="PANTHER" id="PTHR48020:SF12">
    <property type="entry name" value="PROTON MYO-INOSITOL COTRANSPORTER"/>
    <property type="match status" value="1"/>
</dbReference>
<feature type="transmembrane region" description="Helical" evidence="8">
    <location>
        <begin position="279"/>
        <end position="299"/>
    </location>
</feature>
<organism evidence="10 11">
    <name type="scientific">Dyella acidiphila</name>
    <dbReference type="NCBI Taxonomy" id="2775866"/>
    <lineage>
        <taxon>Bacteria</taxon>
        <taxon>Pseudomonadati</taxon>
        <taxon>Pseudomonadota</taxon>
        <taxon>Gammaproteobacteria</taxon>
        <taxon>Lysobacterales</taxon>
        <taxon>Rhodanobacteraceae</taxon>
        <taxon>Dyella</taxon>
    </lineage>
</organism>
<name>A0ABR9GD87_9GAMM</name>
<feature type="domain" description="Major facilitator superfamily (MFS) profile" evidence="9">
    <location>
        <begin position="27"/>
        <end position="463"/>
    </location>
</feature>
<feature type="transmembrane region" description="Helical" evidence="8">
    <location>
        <begin position="374"/>
        <end position="397"/>
    </location>
</feature>
<dbReference type="Proteomes" id="UP000651010">
    <property type="component" value="Unassembled WGS sequence"/>
</dbReference>
<evidence type="ECO:0000256" key="8">
    <source>
        <dbReference type="SAM" id="Phobius"/>
    </source>
</evidence>
<dbReference type="PANTHER" id="PTHR48020">
    <property type="entry name" value="PROTON MYO-INOSITOL COTRANSPORTER"/>
    <property type="match status" value="1"/>
</dbReference>
<keyword evidence="5 8" id="KW-1133">Transmembrane helix</keyword>
<feature type="transmembrane region" description="Helical" evidence="8">
    <location>
        <begin position="409"/>
        <end position="428"/>
    </location>
</feature>
<feature type="transmembrane region" description="Helical" evidence="8">
    <location>
        <begin position="65"/>
        <end position="86"/>
    </location>
</feature>
<dbReference type="NCBIfam" id="TIGR00879">
    <property type="entry name" value="SP"/>
    <property type="match status" value="1"/>
</dbReference>